<dbReference type="EMBL" id="JACOGF010000001">
    <property type="protein sequence ID" value="MBC3916108.1"/>
    <property type="molecule type" value="Genomic_DNA"/>
</dbReference>
<keyword evidence="2" id="KW-0732">Signal</keyword>
<evidence type="ECO:0000313" key="5">
    <source>
        <dbReference type="Proteomes" id="UP000650424"/>
    </source>
</evidence>
<dbReference type="Gene3D" id="3.40.50.2300">
    <property type="match status" value="2"/>
</dbReference>
<protein>
    <submittedName>
        <fullName evidence="4">ABC transporter substrate-binding protein</fullName>
    </submittedName>
</protein>
<dbReference type="PANTHER" id="PTHR47151">
    <property type="entry name" value="LEU/ILE/VAL-BINDING ABC TRANSPORTER SUBUNIT"/>
    <property type="match status" value="1"/>
</dbReference>
<organism evidence="4 5">
    <name type="scientific">Undibacterium hunanense</name>
    <dbReference type="NCBI Taxonomy" id="2762292"/>
    <lineage>
        <taxon>Bacteria</taxon>
        <taxon>Pseudomonadati</taxon>
        <taxon>Pseudomonadota</taxon>
        <taxon>Betaproteobacteria</taxon>
        <taxon>Burkholderiales</taxon>
        <taxon>Oxalobacteraceae</taxon>
        <taxon>Undibacterium</taxon>
    </lineage>
</organism>
<dbReference type="PANTHER" id="PTHR47151:SF2">
    <property type="entry name" value="AMINO ACID BINDING PROTEIN"/>
    <property type="match status" value="1"/>
</dbReference>
<dbReference type="InterPro" id="IPR001940">
    <property type="entry name" value="Peptidase_S1C"/>
</dbReference>
<gene>
    <name evidence="4" type="ORF">H8L32_01295</name>
</gene>
<dbReference type="Pfam" id="PF13458">
    <property type="entry name" value="Peripla_BP_6"/>
    <property type="match status" value="1"/>
</dbReference>
<dbReference type="InterPro" id="IPR028082">
    <property type="entry name" value="Peripla_BP_I"/>
</dbReference>
<evidence type="ECO:0000259" key="3">
    <source>
        <dbReference type="Pfam" id="PF13458"/>
    </source>
</evidence>
<dbReference type="Proteomes" id="UP000650424">
    <property type="component" value="Unassembled WGS sequence"/>
</dbReference>
<dbReference type="InterPro" id="IPR028081">
    <property type="entry name" value="Leu-bd"/>
</dbReference>
<sequence>MYSLIKSRVVTIGISVLSTMVLLMSSEAYARAGEFSSSGTAFAITKNGYLATNFHVIDGLDEIKAFDQNKKGYTAEVVAVDPSNDLAILSINHPTTPLFLENNARVRKGSEVSTLGFPNIDFQGYESKFTNGSITAESGLGGDVRFFQISTPIQPGNSGGPLLDSRGSVIGIVSAKLNDKITLIKGEVAQNVNYAVKVQYLLAMIASTRLVRDQLLQSASKTVKSREDVAELADSAVYLIYGKGKDAVKPAKTPAAAPTPSPVAPPVANAPENPQAAKVPGILLVNPQVATKPGVNLVRIGHVGPLTGPIAHLGRDNENGARLAIQDLNELNIVIGGQLTKFELIAEDDGADPRQAISAAQRLVNSGVKGVVGHLNSGTTIPASKIYFQAGIPQISPSATNPRYTSQGYGTTYRMVANDEVTAGLMAKILTKHLAAKRIAIIDDGTVFGTGVAYAFKRKAEQLGIAVVNTQSIGSGIRSFNAEIVAIKNSTPDMIFFGGMDNQAIPLIQQLSAQGVNARFVGSDGICTAELAQQTKGVIQDNQVFCAVSGGVETNRVARLDSFKRRYKDRFGLDLQIYAPYAYDAVYTLSMAMKHADSVEPQLYQRYMKNIKVNGVTGVISFDVNGDVQQPAITFYTFKNGQRVSYGVSR</sequence>
<accession>A0ABR6ZJS9</accession>
<comment type="similarity">
    <text evidence="1">Belongs to the leucine-binding protein family.</text>
</comment>
<dbReference type="Gene3D" id="2.40.10.10">
    <property type="entry name" value="Trypsin-like serine proteases"/>
    <property type="match status" value="2"/>
</dbReference>
<evidence type="ECO:0000256" key="1">
    <source>
        <dbReference type="ARBA" id="ARBA00010062"/>
    </source>
</evidence>
<reference evidence="4 5" key="1">
    <citation type="submission" date="2020-08" db="EMBL/GenBank/DDBJ databases">
        <title>Novel species isolated from subtropical streams in China.</title>
        <authorList>
            <person name="Lu H."/>
        </authorList>
    </citation>
    <scope>NUCLEOTIDE SEQUENCE [LARGE SCALE GENOMIC DNA]</scope>
    <source>
        <strain evidence="4 5">CY18W</strain>
    </source>
</reference>
<dbReference type="SUPFAM" id="SSF50494">
    <property type="entry name" value="Trypsin-like serine proteases"/>
    <property type="match status" value="1"/>
</dbReference>
<dbReference type="CDD" id="cd06342">
    <property type="entry name" value="PBP1_ABC_LIVBP-like"/>
    <property type="match status" value="1"/>
</dbReference>
<comment type="caution">
    <text evidence="4">The sequence shown here is derived from an EMBL/GenBank/DDBJ whole genome shotgun (WGS) entry which is preliminary data.</text>
</comment>
<dbReference type="PRINTS" id="PR00834">
    <property type="entry name" value="PROTEASES2C"/>
</dbReference>
<dbReference type="RefSeq" id="WP_186945349.1">
    <property type="nucleotide sequence ID" value="NZ_JACOGF010000001.1"/>
</dbReference>
<feature type="domain" description="Leucine-binding protein" evidence="3">
    <location>
        <begin position="298"/>
        <end position="632"/>
    </location>
</feature>
<evidence type="ECO:0000256" key="2">
    <source>
        <dbReference type="ARBA" id="ARBA00022729"/>
    </source>
</evidence>
<dbReference type="SUPFAM" id="SSF53822">
    <property type="entry name" value="Periplasmic binding protein-like I"/>
    <property type="match status" value="1"/>
</dbReference>
<dbReference type="Pfam" id="PF13365">
    <property type="entry name" value="Trypsin_2"/>
    <property type="match status" value="1"/>
</dbReference>
<keyword evidence="5" id="KW-1185">Reference proteome</keyword>
<proteinExistence type="inferred from homology"/>
<name>A0ABR6ZJS9_9BURK</name>
<dbReference type="InterPro" id="IPR043504">
    <property type="entry name" value="Peptidase_S1_PA_chymotrypsin"/>
</dbReference>
<dbReference type="InterPro" id="IPR009003">
    <property type="entry name" value="Peptidase_S1_PA"/>
</dbReference>
<evidence type="ECO:0000313" key="4">
    <source>
        <dbReference type="EMBL" id="MBC3916108.1"/>
    </source>
</evidence>